<keyword evidence="1" id="KW-0175">Coiled coil</keyword>
<keyword evidence="3" id="KW-0121">Carboxypeptidase</keyword>
<feature type="domain" description="Peptidase M15C" evidence="2">
    <location>
        <begin position="61"/>
        <end position="134"/>
    </location>
</feature>
<feature type="coiled-coil region" evidence="1">
    <location>
        <begin position="159"/>
        <end position="186"/>
    </location>
</feature>
<dbReference type="InterPro" id="IPR039561">
    <property type="entry name" value="Peptidase_M15C"/>
</dbReference>
<accession>A0A285SVV6</accession>
<name>A0A285SVV6_9BACL</name>
<evidence type="ECO:0000313" key="3">
    <source>
        <dbReference type="EMBL" id="SOC12746.1"/>
    </source>
</evidence>
<protein>
    <submittedName>
        <fullName evidence="3">D-alanyl-D-alanine carboxypeptidase-like protein</fullName>
    </submittedName>
</protein>
<organism evidence="3 4">
    <name type="scientific">Ureibacillus xyleni</name>
    <dbReference type="NCBI Taxonomy" id="614648"/>
    <lineage>
        <taxon>Bacteria</taxon>
        <taxon>Bacillati</taxon>
        <taxon>Bacillota</taxon>
        <taxon>Bacilli</taxon>
        <taxon>Bacillales</taxon>
        <taxon>Caryophanaceae</taxon>
        <taxon>Ureibacillus</taxon>
    </lineage>
</organism>
<dbReference type="GO" id="GO:0004180">
    <property type="term" value="F:carboxypeptidase activity"/>
    <property type="evidence" value="ECO:0007669"/>
    <property type="project" value="UniProtKB-KW"/>
</dbReference>
<dbReference type="EMBL" id="OBMQ01000007">
    <property type="protein sequence ID" value="SOC12746.1"/>
    <property type="molecule type" value="Genomic_DNA"/>
</dbReference>
<keyword evidence="3" id="KW-0645">Protease</keyword>
<evidence type="ECO:0000259" key="2">
    <source>
        <dbReference type="Pfam" id="PF13539"/>
    </source>
</evidence>
<reference evidence="4" key="1">
    <citation type="submission" date="2017-08" db="EMBL/GenBank/DDBJ databases">
        <authorList>
            <person name="Varghese N."/>
            <person name="Submissions S."/>
        </authorList>
    </citation>
    <scope>NUCLEOTIDE SEQUENCE [LARGE SCALE GENOMIC DNA]</scope>
    <source>
        <strain evidence="4">JC22</strain>
    </source>
</reference>
<dbReference type="InterPro" id="IPR009045">
    <property type="entry name" value="Zn_M74/Hedgehog-like"/>
</dbReference>
<dbReference type="CDD" id="cd14845">
    <property type="entry name" value="L-Ala-D-Glu_peptidase_like"/>
    <property type="match status" value="1"/>
</dbReference>
<keyword evidence="3" id="KW-0378">Hydrolase</keyword>
<evidence type="ECO:0000256" key="1">
    <source>
        <dbReference type="SAM" id="Coils"/>
    </source>
</evidence>
<sequence>MTFKMIYDDRNRNNLNKLADHTKIAAYKWYQYCIDNQIQILIYETIRTKEKQAENVAKGASKTMMSYHLVGQALDFVPVNSKGEATWSINSYIRKDVMSAINYAKSLGFTWGGDWDNDGEWRDETFLDSPHLQYNYKGYATDSFNKVKVNGDELTLSQYKELLSKINELNNEIVLLKSNVNNKADLYSTSSVGESHTESSKWAIENELTNGDNPTAALTRQQAFTMFKRFYDKFIK</sequence>
<dbReference type="Pfam" id="PF13539">
    <property type="entry name" value="Peptidase_M15_4"/>
    <property type="match status" value="1"/>
</dbReference>
<gene>
    <name evidence="3" type="ORF">SAMN05880501_10745</name>
</gene>
<dbReference type="SUPFAM" id="SSF55166">
    <property type="entry name" value="Hedgehog/DD-peptidase"/>
    <property type="match status" value="1"/>
</dbReference>
<dbReference type="Gene3D" id="3.30.1380.10">
    <property type="match status" value="1"/>
</dbReference>
<dbReference type="Proteomes" id="UP000219636">
    <property type="component" value="Unassembled WGS sequence"/>
</dbReference>
<dbReference type="AlphaFoldDB" id="A0A285SVV6"/>
<evidence type="ECO:0000313" key="4">
    <source>
        <dbReference type="Proteomes" id="UP000219636"/>
    </source>
</evidence>
<proteinExistence type="predicted"/>
<keyword evidence="4" id="KW-1185">Reference proteome</keyword>